<reference evidence="2 3" key="1">
    <citation type="submission" date="2018-02" db="EMBL/GenBank/DDBJ databases">
        <title>Comparative genomes isolates from brazilian mangrove.</title>
        <authorList>
            <person name="Araujo J.E."/>
            <person name="Taketani R.G."/>
            <person name="Silva M.C.P."/>
            <person name="Loureco M.V."/>
            <person name="Andreote F.D."/>
        </authorList>
    </citation>
    <scope>NUCLEOTIDE SEQUENCE [LARGE SCALE GENOMIC DNA]</scope>
    <source>
        <strain evidence="2 3">Nap-Phe MGV</strain>
    </source>
</reference>
<gene>
    <name evidence="2" type="ORF">C5Y93_26620</name>
</gene>
<proteinExistence type="predicted"/>
<organism evidence="2 3">
    <name type="scientific">Blastopirellula marina</name>
    <dbReference type="NCBI Taxonomy" id="124"/>
    <lineage>
        <taxon>Bacteria</taxon>
        <taxon>Pseudomonadati</taxon>
        <taxon>Planctomycetota</taxon>
        <taxon>Planctomycetia</taxon>
        <taxon>Pirellulales</taxon>
        <taxon>Pirellulaceae</taxon>
        <taxon>Blastopirellula</taxon>
    </lineage>
</organism>
<protein>
    <recommendedName>
        <fullName evidence="4">Carboxypeptidase regulatory-like domain-containing protein</fullName>
    </recommendedName>
</protein>
<evidence type="ECO:0000313" key="3">
    <source>
        <dbReference type="Proteomes" id="UP000237819"/>
    </source>
</evidence>
<dbReference type="InterPro" id="IPR008969">
    <property type="entry name" value="CarboxyPept-like_regulatory"/>
</dbReference>
<evidence type="ECO:0008006" key="4">
    <source>
        <dbReference type="Google" id="ProtNLM"/>
    </source>
</evidence>
<dbReference type="Proteomes" id="UP000237819">
    <property type="component" value="Unassembled WGS sequence"/>
</dbReference>
<comment type="caution">
    <text evidence="2">The sequence shown here is derived from an EMBL/GenBank/DDBJ whole genome shotgun (WGS) entry which is preliminary data.</text>
</comment>
<dbReference type="AlphaFoldDB" id="A0A2S8GG58"/>
<evidence type="ECO:0000256" key="1">
    <source>
        <dbReference type="SAM" id="MobiDB-lite"/>
    </source>
</evidence>
<accession>A0A2S8GG58</accession>
<dbReference type="EMBL" id="PUHZ01000024">
    <property type="protein sequence ID" value="PQO43270.1"/>
    <property type="molecule type" value="Genomic_DNA"/>
</dbReference>
<name>A0A2S8GG58_9BACT</name>
<dbReference type="SUPFAM" id="SSF49464">
    <property type="entry name" value="Carboxypeptidase regulatory domain-like"/>
    <property type="match status" value="1"/>
</dbReference>
<evidence type="ECO:0000313" key="2">
    <source>
        <dbReference type="EMBL" id="PQO43270.1"/>
    </source>
</evidence>
<feature type="region of interest" description="Disordered" evidence="1">
    <location>
        <begin position="115"/>
        <end position="150"/>
    </location>
</feature>
<sequence>MLVSGAALGCSPADGVSKVNVEGAVRLDGQPLSDVTVRFYNPTGGGGGFTTSADGSFKSPTPIKVGSYNVALVAPAAAPGMGAPTIGPLSKVPPHYWSIQDSGLEVSVTDSGENKFEFDISSSEKPPAGFRAPRPAAKGPTALAPVSSDS</sequence>
<feature type="compositionally biased region" description="Low complexity" evidence="1">
    <location>
        <begin position="125"/>
        <end position="140"/>
    </location>
</feature>